<dbReference type="PANTHER" id="PTHR21666">
    <property type="entry name" value="PEPTIDASE-RELATED"/>
    <property type="match status" value="1"/>
</dbReference>
<dbReference type="EMBL" id="BAABRP010000031">
    <property type="protein sequence ID" value="GAA5515003.1"/>
    <property type="molecule type" value="Genomic_DNA"/>
</dbReference>
<feature type="chain" id="PRO_5047086207" description="LysM domain-containing protein" evidence="2">
    <location>
        <begin position="18"/>
        <end position="255"/>
    </location>
</feature>
<dbReference type="PANTHER" id="PTHR21666:SF289">
    <property type="entry name" value="L-ALA--D-GLU ENDOPEPTIDASE"/>
    <property type="match status" value="1"/>
</dbReference>
<feature type="domain" description="LysM" evidence="3">
    <location>
        <begin position="20"/>
        <end position="64"/>
    </location>
</feature>
<accession>A0ABP9WFW8</accession>
<dbReference type="Pfam" id="PF01551">
    <property type="entry name" value="Peptidase_M23"/>
    <property type="match status" value="1"/>
</dbReference>
<reference evidence="4 5" key="1">
    <citation type="submission" date="2024-02" db="EMBL/GenBank/DDBJ databases">
        <title>Deinococcus carri NBRC 110142.</title>
        <authorList>
            <person name="Ichikawa N."/>
            <person name="Katano-Makiyama Y."/>
            <person name="Hidaka K."/>
        </authorList>
    </citation>
    <scope>NUCLEOTIDE SEQUENCE [LARGE SCALE GENOMIC DNA]</scope>
    <source>
        <strain evidence="4 5">NBRC 110142</strain>
    </source>
</reference>
<keyword evidence="1 2" id="KW-0732">Signal</keyword>
<dbReference type="InterPro" id="IPR018392">
    <property type="entry name" value="LysM"/>
</dbReference>
<dbReference type="CDD" id="cd12797">
    <property type="entry name" value="M23_peptidase"/>
    <property type="match status" value="1"/>
</dbReference>
<dbReference type="Gene3D" id="3.10.350.10">
    <property type="entry name" value="LysM domain"/>
    <property type="match status" value="2"/>
</dbReference>
<dbReference type="Pfam" id="PF01476">
    <property type="entry name" value="LysM"/>
    <property type="match status" value="2"/>
</dbReference>
<dbReference type="InterPro" id="IPR050570">
    <property type="entry name" value="Cell_wall_metabolism_enzyme"/>
</dbReference>
<dbReference type="PROSITE" id="PS51782">
    <property type="entry name" value="LYSM"/>
    <property type="match status" value="2"/>
</dbReference>
<evidence type="ECO:0000256" key="2">
    <source>
        <dbReference type="SAM" id="SignalP"/>
    </source>
</evidence>
<name>A0ABP9WFW8_9DEIO</name>
<evidence type="ECO:0000256" key="1">
    <source>
        <dbReference type="ARBA" id="ARBA00022729"/>
    </source>
</evidence>
<dbReference type="Proteomes" id="UP001401887">
    <property type="component" value="Unassembled WGS sequence"/>
</dbReference>
<organism evidence="4 5">
    <name type="scientific">Deinococcus carri</name>
    <dbReference type="NCBI Taxonomy" id="1211323"/>
    <lineage>
        <taxon>Bacteria</taxon>
        <taxon>Thermotogati</taxon>
        <taxon>Deinococcota</taxon>
        <taxon>Deinococci</taxon>
        <taxon>Deinococcales</taxon>
        <taxon>Deinococcaceae</taxon>
        <taxon>Deinococcus</taxon>
    </lineage>
</organism>
<dbReference type="InterPro" id="IPR011055">
    <property type="entry name" value="Dup_hybrid_motif"/>
</dbReference>
<comment type="caution">
    <text evidence="4">The sequence shown here is derived from an EMBL/GenBank/DDBJ whole genome shotgun (WGS) entry which is preliminary data.</text>
</comment>
<keyword evidence="5" id="KW-1185">Reference proteome</keyword>
<dbReference type="CDD" id="cd00118">
    <property type="entry name" value="LysM"/>
    <property type="match status" value="2"/>
</dbReference>
<dbReference type="SUPFAM" id="SSF51261">
    <property type="entry name" value="Duplicated hybrid motif"/>
    <property type="match status" value="1"/>
</dbReference>
<sequence length="255" mass="26971">MRSYFFTVLALMGLSLAAASTVKVQPGDTLTRVAVRYGTTPQALSRANPGLNPQRLLAGTLLRLPTPMAPTWTVRRGDTLSQLAQRQGVTLSALLQANPKVNPRLPLQVGQRLTLPLAVSVRTRTSATAVVRPASVRVNGALPVQGRLTTPFRAAHSGLDLAAPAGTPIRATLPGNVIESRFDGQTGWGWTVVLDHGSGRTTRYSHNSVNLVAVGARVAAGQMIARVGSTGNSTGAHVDYRLYQQGQAVNPFGLQ</sequence>
<evidence type="ECO:0000259" key="3">
    <source>
        <dbReference type="PROSITE" id="PS51782"/>
    </source>
</evidence>
<feature type="signal peptide" evidence="2">
    <location>
        <begin position="1"/>
        <end position="17"/>
    </location>
</feature>
<dbReference type="Gene3D" id="2.70.70.10">
    <property type="entry name" value="Glucose Permease (Domain IIA)"/>
    <property type="match status" value="1"/>
</dbReference>
<dbReference type="SMART" id="SM00257">
    <property type="entry name" value="LysM"/>
    <property type="match status" value="2"/>
</dbReference>
<gene>
    <name evidence="4" type="ORF">Dcar01_03767</name>
</gene>
<proteinExistence type="predicted"/>
<feature type="domain" description="LysM" evidence="3">
    <location>
        <begin position="70"/>
        <end position="115"/>
    </location>
</feature>
<evidence type="ECO:0000313" key="5">
    <source>
        <dbReference type="Proteomes" id="UP001401887"/>
    </source>
</evidence>
<dbReference type="InterPro" id="IPR016047">
    <property type="entry name" value="M23ase_b-sheet_dom"/>
</dbReference>
<evidence type="ECO:0000313" key="4">
    <source>
        <dbReference type="EMBL" id="GAA5515003.1"/>
    </source>
</evidence>
<protein>
    <recommendedName>
        <fullName evidence="3">LysM domain-containing protein</fullName>
    </recommendedName>
</protein>
<dbReference type="InterPro" id="IPR036779">
    <property type="entry name" value="LysM_dom_sf"/>
</dbReference>
<dbReference type="RefSeq" id="WP_345468365.1">
    <property type="nucleotide sequence ID" value="NZ_BAABRP010000031.1"/>
</dbReference>
<dbReference type="SUPFAM" id="SSF54106">
    <property type="entry name" value="LysM domain"/>
    <property type="match status" value="2"/>
</dbReference>